<accession>A0A2T1DSI3</accession>
<reference evidence="1 2" key="2">
    <citation type="submission" date="2018-03" db="EMBL/GenBank/DDBJ databases">
        <title>The ancient ancestry and fast evolution of plastids.</title>
        <authorList>
            <person name="Moore K.R."/>
            <person name="Magnabosco C."/>
            <person name="Momper L."/>
            <person name="Gold D.A."/>
            <person name="Bosak T."/>
            <person name="Fournier G.P."/>
        </authorList>
    </citation>
    <scope>NUCLEOTIDE SEQUENCE [LARGE SCALE GENOMIC DNA]</scope>
    <source>
        <strain evidence="1 2">ULC18</strain>
    </source>
</reference>
<dbReference type="EMBL" id="PVWK01000165">
    <property type="protein sequence ID" value="PSB23469.1"/>
    <property type="molecule type" value="Genomic_DNA"/>
</dbReference>
<gene>
    <name evidence="1" type="ORF">C7B82_31000</name>
</gene>
<reference evidence="2" key="1">
    <citation type="submission" date="2018-02" db="EMBL/GenBank/DDBJ databases">
        <authorList>
            <person name="Moore K."/>
            <person name="Momper L."/>
        </authorList>
    </citation>
    <scope>NUCLEOTIDE SEQUENCE [LARGE SCALE GENOMIC DNA]</scope>
    <source>
        <strain evidence="2">ULC18</strain>
    </source>
</reference>
<comment type="caution">
    <text evidence="1">The sequence shown here is derived from an EMBL/GenBank/DDBJ whole genome shotgun (WGS) entry which is preliminary data.</text>
</comment>
<dbReference type="AlphaFoldDB" id="A0A2T1DSI3"/>
<evidence type="ECO:0000313" key="1">
    <source>
        <dbReference type="EMBL" id="PSB23469.1"/>
    </source>
</evidence>
<name>A0A2T1DSI3_9CYAN</name>
<evidence type="ECO:0000313" key="2">
    <source>
        <dbReference type="Proteomes" id="UP000239576"/>
    </source>
</evidence>
<sequence>MFSQTNPVIVQIRRELRGKLPDEWLEEVVSILEYQLSYQTLDELATNELLKLKLGSGLSPTLSATLSQALSLTSPIPETSVANPFPLRLPWQ</sequence>
<keyword evidence="2" id="KW-1185">Reference proteome</keyword>
<dbReference type="RefSeq" id="WP_106261204.1">
    <property type="nucleotide sequence ID" value="NZ_CAWNSW010000113.1"/>
</dbReference>
<proteinExistence type="predicted"/>
<dbReference type="Proteomes" id="UP000239576">
    <property type="component" value="Unassembled WGS sequence"/>
</dbReference>
<protein>
    <submittedName>
        <fullName evidence="1">Uncharacterized protein</fullName>
    </submittedName>
</protein>
<organism evidence="1 2">
    <name type="scientific">Stenomitos frigidus ULC18</name>
    <dbReference type="NCBI Taxonomy" id="2107698"/>
    <lineage>
        <taxon>Bacteria</taxon>
        <taxon>Bacillati</taxon>
        <taxon>Cyanobacteriota</taxon>
        <taxon>Cyanophyceae</taxon>
        <taxon>Leptolyngbyales</taxon>
        <taxon>Leptolyngbyaceae</taxon>
        <taxon>Stenomitos</taxon>
    </lineage>
</organism>